<dbReference type="SUPFAM" id="SSF144232">
    <property type="entry name" value="HIT/MYND zinc finger-like"/>
    <property type="match status" value="1"/>
</dbReference>
<dbReference type="GO" id="GO:0008270">
    <property type="term" value="F:zinc ion binding"/>
    <property type="evidence" value="ECO:0007669"/>
    <property type="project" value="UniProtKB-KW"/>
</dbReference>
<keyword evidence="3" id="KW-0862">Zinc</keyword>
<dbReference type="InterPro" id="IPR002893">
    <property type="entry name" value="Znf_MYND"/>
</dbReference>
<dbReference type="Pfam" id="PF01753">
    <property type="entry name" value="zf-MYND"/>
    <property type="match status" value="1"/>
</dbReference>
<comment type="caution">
    <text evidence="7">The sequence shown here is derived from an EMBL/GenBank/DDBJ whole genome shotgun (WGS) entry which is preliminary data.</text>
</comment>
<evidence type="ECO:0000256" key="1">
    <source>
        <dbReference type="ARBA" id="ARBA00022723"/>
    </source>
</evidence>
<reference evidence="7 8" key="1">
    <citation type="journal article" date="2017" name="Mol. Biol. Evol.">
        <title>The 4-celled Tetrabaena socialis nuclear genome reveals the essential components for genetic control of cell number at the origin of multicellularity in the volvocine lineage.</title>
        <authorList>
            <person name="Featherston J."/>
            <person name="Arakaki Y."/>
            <person name="Hanschen E.R."/>
            <person name="Ferris P.J."/>
            <person name="Michod R.E."/>
            <person name="Olson B.J.S.C."/>
            <person name="Nozaki H."/>
            <person name="Durand P.M."/>
        </authorList>
    </citation>
    <scope>NUCLEOTIDE SEQUENCE [LARGE SCALE GENOMIC DNA]</scope>
    <source>
        <strain evidence="7 8">NIES-571</strain>
    </source>
</reference>
<proteinExistence type="predicted"/>
<dbReference type="AlphaFoldDB" id="A0A2J7ZKF5"/>
<keyword evidence="1" id="KW-0479">Metal-binding</keyword>
<evidence type="ECO:0000256" key="3">
    <source>
        <dbReference type="ARBA" id="ARBA00022833"/>
    </source>
</evidence>
<keyword evidence="2 4" id="KW-0863">Zinc-finger</keyword>
<evidence type="ECO:0000256" key="2">
    <source>
        <dbReference type="ARBA" id="ARBA00022771"/>
    </source>
</evidence>
<dbReference type="OrthoDB" id="550206at2759"/>
<dbReference type="Gene3D" id="6.10.140.2220">
    <property type="match status" value="1"/>
</dbReference>
<feature type="domain" description="MYND-type" evidence="6">
    <location>
        <begin position="952"/>
        <end position="997"/>
    </location>
</feature>
<gene>
    <name evidence="7" type="ORF">TSOC_013435</name>
</gene>
<dbReference type="PROSITE" id="PS50865">
    <property type="entry name" value="ZF_MYND_2"/>
    <property type="match status" value="1"/>
</dbReference>
<feature type="region of interest" description="Disordered" evidence="5">
    <location>
        <begin position="237"/>
        <end position="256"/>
    </location>
</feature>
<organism evidence="7 8">
    <name type="scientific">Tetrabaena socialis</name>
    <dbReference type="NCBI Taxonomy" id="47790"/>
    <lineage>
        <taxon>Eukaryota</taxon>
        <taxon>Viridiplantae</taxon>
        <taxon>Chlorophyta</taxon>
        <taxon>core chlorophytes</taxon>
        <taxon>Chlorophyceae</taxon>
        <taxon>CS clade</taxon>
        <taxon>Chlamydomonadales</taxon>
        <taxon>Tetrabaenaceae</taxon>
        <taxon>Tetrabaena</taxon>
    </lineage>
</organism>
<evidence type="ECO:0000313" key="8">
    <source>
        <dbReference type="Proteomes" id="UP000236333"/>
    </source>
</evidence>
<keyword evidence="8" id="KW-1185">Reference proteome</keyword>
<sequence length="1004" mass="102501">MVTQAASRPGPLPCPRPLAQVVRRLFVSADLLSATSDSGAFDRGRACSSEIVAFDEHCAANEQQLASASSPASVLATWLGVMRDEQVVQQTLKLLRTLVVCCNAARAGSTVDAATAALVSLPYLGQAATGPLRYLVMQLGRLRSCDQPNLPLAQQLEAELTSPEFAAAAAAALDGAAATCRSMTAWMELGAAGGADPAQEGAFVFFHAVESCGHIIAALADYAGLFAAMLDDASRRGARNGSGDGPAASSGAPHPPVPADVARLAGVLASSQLLPAVCRAVLLPPGGFGRAQGPTPALLQQLHAASGAACRSLLTVLVAAVVLHEGAYDDEDEDSQPAEAASPGEPLLELLAHPDVHRLQRATLGRLIAHGGGGGGVAGSASGSDGGWALALEEERQGWAVLPLGPSMHRATESHHSVVLQASLYVWAATLRLRGGVTGGTPPQREVAALAAAAARAGFIGVQLMPLLPEGEARAVAPDWLEAAAWAAAATVDAMSAGGLGGDIELHRMLSGHLDNLVRLAGNKVAGLASLSPAAQLGCRARLAAAGTLRTLDAALRLTAADDARAAAATAATTNSHAHHVMAVQLVSTLLNHSDALPILPSASGVQQQGQQGRGGEGDQLGVLVTAAKWARLLADGWEAPPVGDLTAAVATSAVVQGVLESGMRNSETSLRLRLAEAEAQPENSCDPRVRCVSLEHEAYALAARSACQLAAPLALCAVRGGVALGVSPEQHAVLVEGVTRVLWHLPAWLLPGAKLVLPVGQVLAAQPHRLLAAAAQLLPRTPEPHVSLARTLLAALVALAAHEQLSSRLRGWLAPPPQGGGGGGAGGELGCLREAVQGAVPCLLHIDQRECGMVLGLLKLAADDDGISGESGGGGDAFRGAGLAMLDQLLGNAAPSEWTTLPDGSSTAGLVRELVARGAGAEVMGPVAALPAAFRQLGPSAQLHRLRVCGNTLCDNFAAASEGELPLKQCSGCRAVRYCRPECQKAHWRAAHKTECAQLASRG</sequence>
<evidence type="ECO:0000256" key="5">
    <source>
        <dbReference type="SAM" id="MobiDB-lite"/>
    </source>
</evidence>
<dbReference type="EMBL" id="PGGS01001199">
    <property type="protein sequence ID" value="PNH00730.1"/>
    <property type="molecule type" value="Genomic_DNA"/>
</dbReference>
<evidence type="ECO:0000313" key="7">
    <source>
        <dbReference type="EMBL" id="PNH00730.1"/>
    </source>
</evidence>
<dbReference type="Proteomes" id="UP000236333">
    <property type="component" value="Unassembled WGS sequence"/>
</dbReference>
<evidence type="ECO:0000256" key="4">
    <source>
        <dbReference type="PROSITE-ProRule" id="PRU00134"/>
    </source>
</evidence>
<evidence type="ECO:0000259" key="6">
    <source>
        <dbReference type="PROSITE" id="PS50865"/>
    </source>
</evidence>
<accession>A0A2J7ZKF5</accession>
<protein>
    <recommendedName>
        <fullName evidence="6">MYND-type domain-containing protein</fullName>
    </recommendedName>
</protein>
<name>A0A2J7ZKF5_9CHLO</name>